<gene>
    <name evidence="1" type="ordered locus">RBRH_01332</name>
</gene>
<dbReference type="HOGENOM" id="CLU_2178935_0_0_4"/>
<proteinExistence type="predicted"/>
<organism evidence="1 2">
    <name type="scientific">Mycetohabitans rhizoxinica (strain DSM 19002 / CIP 109453 / HKI 454)</name>
    <name type="common">Paraburkholderia rhizoxinica</name>
    <dbReference type="NCBI Taxonomy" id="882378"/>
    <lineage>
        <taxon>Bacteria</taxon>
        <taxon>Pseudomonadati</taxon>
        <taxon>Pseudomonadota</taxon>
        <taxon>Betaproteobacteria</taxon>
        <taxon>Burkholderiales</taxon>
        <taxon>Burkholderiaceae</taxon>
        <taxon>Mycetohabitans</taxon>
    </lineage>
</organism>
<accession>E5AT68</accession>
<name>E5AT68_MYCRK</name>
<dbReference type="EMBL" id="FR687359">
    <property type="protein sequence ID" value="CBW75742.1"/>
    <property type="molecule type" value="Genomic_DNA"/>
</dbReference>
<evidence type="ECO:0000313" key="2">
    <source>
        <dbReference type="Proteomes" id="UP000007437"/>
    </source>
</evidence>
<dbReference type="AlphaFoldDB" id="E5AT68"/>
<dbReference type="STRING" id="882378.RBRH_01332"/>
<evidence type="ECO:0000313" key="1">
    <source>
        <dbReference type="EMBL" id="CBW75742.1"/>
    </source>
</evidence>
<reference evidence="1 2" key="1">
    <citation type="journal article" date="2011" name="J. Bacteriol.">
        <title>Complete genome sequence of Burkholderia rhizoxinica, an endosymbiont of Rhizopus microsporus.</title>
        <authorList>
            <person name="Lackner G."/>
            <person name="Moebius N."/>
            <person name="Partida-Martinez L."/>
            <person name="Hertweck C."/>
        </authorList>
    </citation>
    <scope>NUCLEOTIDE SEQUENCE [LARGE SCALE GENOMIC DNA]</scope>
    <source>
        <strain evidence="2">DSM 19002 / CIP 109453 / HKI 454</strain>
    </source>
</reference>
<dbReference type="KEGG" id="brh:RBRH_01332"/>
<sequence length="109" mass="11736">MMLVLYCTALCCTVLCGTTGGALLKHVVMRVSIKLKPVAVARFYPVRRDRGSSIRLPALPFGCNLMLRRAAIKLTERGAIFTAASGVRLVQPPCRDTSRLSSAVAAMAQ</sequence>
<protein>
    <submittedName>
        <fullName evidence="1">Uncharacterized protein</fullName>
    </submittedName>
</protein>
<dbReference type="Proteomes" id="UP000007437">
    <property type="component" value="Chromosome"/>
</dbReference>